<dbReference type="InterPro" id="IPR001223">
    <property type="entry name" value="Glyco_hydro18_cat"/>
</dbReference>
<reference evidence="9" key="1">
    <citation type="journal article" date="2019" name="Int. J. Syst. Evol. Microbiol.">
        <title>The Global Catalogue of Microorganisms (GCM) 10K type strain sequencing project: providing services to taxonomists for standard genome sequencing and annotation.</title>
        <authorList>
            <consortium name="The Broad Institute Genomics Platform"/>
            <consortium name="The Broad Institute Genome Sequencing Center for Infectious Disease"/>
            <person name="Wu L."/>
            <person name="Ma J."/>
        </authorList>
    </citation>
    <scope>NUCLEOTIDE SEQUENCE [LARGE SCALE GENOMIC DNA]</scope>
    <source>
        <strain evidence="9">ZS-35-S2</strain>
    </source>
</reference>
<sequence>MAMNINPLHVVRVELDGRSQRVVVHRSRASRPLAAWVPPRSLAMLFVLALLAVSGAVGPARPAAAATTIPSTAAERAELARWWAPVHFQDVDTTGETSFGGESDYITSYDFDGDLNGRNNWENASEYPLAAHVYYSVVQTPSFTYLIYMYFHPRDWADGALDDYEEDATEHENDAEGALVVVANDGSAHGTLKAVITVSHSNFFSWVPEGSDFSSGAEDVDGVIATTSSPHDDGHQRPWTAQQAGTHAAWAMGASRTPSTDLGDQYRNGDGILYYPGSTAEVPDGPNDRDVQYTLIDIFAPDGMWNNRNLTTLFAKPDNFAGDDSGNPYGNACGEGGVVGPAPGACPTDSANPAWAWDDGDDLPGRGYLATNPAELVHNYFDWPGRPDAADLDYRWNAYNSVTPPDPVRNGGLGDPMEVHTGGDDGGVKPPTGAHHTCRPDGLTPTAGVDTPYCEVYDSEGREWLGQGRSRRVIGYFNGGRTGADGMPYYLVKNIPWSKVTHINYAFAHIDNNRISVGAAGSTNPAIGMTWPGIPGAEMDPSLGYQGHFNLLTKYKRLHPRVKTLISVGGWAESRGFYAMTTNADGTVNQGGINTFADSAVDFLREYGFDGVDIDYEYPTVLDETGNPNDWDAARSRRPGLPASYAALMKTLREKLDRAAVADDRYYLVTSASSASGYLVRGMANQKALRYQDFTNLMSYDFHGTWNDVVGPNAPLYDDGRDVELKDLYETPEYDGLGYFNTDWAFHYLRGAMQAGRINIGTPYYTRGWRGVNGGESGMWGTSAGTDCPPGTGIVRPCGNGAVGIDNIWHDKTAEGEELGAGVSPMWHAKNLENNVMPGYANNVGLTPDDDPSDEIKGEYVRHWDDTTKSSWLWNDSKNVFLSTMDTGGVDAIADYVIDKGAGGVMIWELGGDYDCPANVTGQNPCRLGYTMTNKLHQRLAGVGAYGGSRNTGSSVTMPSAAIDVTVDLVEYGSTATDLWPMQPALRITNNTGVTIGGGKDVALRFDLPTSTPPLVKDGNWQTWEQGGKWQVEAGHTGPNAGGGLRGDFHRVGVKLDYCQIIPPGKILDIPIIYYLPATGPVNTALTVGTQRFALLSEHNRGSSQTPPPTGGCSAPAWDASKVYNPATQPIEQTTVKYGGMVWQAKWWTQGNVPGTGPDADHEPWKLVGPAN</sequence>
<dbReference type="InterPro" id="IPR017853">
    <property type="entry name" value="GH"/>
</dbReference>
<dbReference type="CDD" id="cd12215">
    <property type="entry name" value="ChiC_BD"/>
    <property type="match status" value="1"/>
</dbReference>
<dbReference type="Gene3D" id="2.10.10.20">
    <property type="entry name" value="Carbohydrate-binding module superfamily 5/12"/>
    <property type="match status" value="1"/>
</dbReference>
<dbReference type="InterPro" id="IPR050314">
    <property type="entry name" value="Glycosyl_Hydrlase_18"/>
</dbReference>
<accession>A0ABW1KK20</accession>
<evidence type="ECO:0000256" key="6">
    <source>
        <dbReference type="SAM" id="MobiDB-lite"/>
    </source>
</evidence>
<dbReference type="PANTHER" id="PTHR11177">
    <property type="entry name" value="CHITINASE"/>
    <property type="match status" value="1"/>
</dbReference>
<keyword evidence="2" id="KW-0624">Polysaccharide degradation</keyword>
<dbReference type="PROSITE" id="PS51910">
    <property type="entry name" value="GH18_2"/>
    <property type="match status" value="1"/>
</dbReference>
<dbReference type="SUPFAM" id="SSF51055">
    <property type="entry name" value="Carbohydrate binding domain"/>
    <property type="match status" value="1"/>
</dbReference>
<comment type="caution">
    <text evidence="8">The sequence shown here is derived from an EMBL/GenBank/DDBJ whole genome shotgun (WGS) entry which is preliminary data.</text>
</comment>
<keyword evidence="4 5" id="KW-0326">Glycosidase</keyword>
<dbReference type="SUPFAM" id="SSF51445">
    <property type="entry name" value="(Trans)glycosidases"/>
    <property type="match status" value="1"/>
</dbReference>
<evidence type="ECO:0000256" key="3">
    <source>
        <dbReference type="ARBA" id="ARBA00023277"/>
    </source>
</evidence>
<dbReference type="InterPro" id="IPR001579">
    <property type="entry name" value="Glyco_hydro_18_chit_AS"/>
</dbReference>
<evidence type="ECO:0000313" key="9">
    <source>
        <dbReference type="Proteomes" id="UP001596203"/>
    </source>
</evidence>
<evidence type="ECO:0000256" key="1">
    <source>
        <dbReference type="ARBA" id="ARBA00022801"/>
    </source>
</evidence>
<dbReference type="InterPro" id="IPR009470">
    <property type="entry name" value="Chi_C"/>
</dbReference>
<feature type="region of interest" description="Disordered" evidence="6">
    <location>
        <begin position="1153"/>
        <end position="1172"/>
    </location>
</feature>
<proteinExistence type="predicted"/>
<evidence type="ECO:0000256" key="5">
    <source>
        <dbReference type="RuleBase" id="RU000489"/>
    </source>
</evidence>
<dbReference type="CDD" id="cd06548">
    <property type="entry name" value="GH18_chitinase"/>
    <property type="match status" value="1"/>
</dbReference>
<dbReference type="GO" id="GO:0016787">
    <property type="term" value="F:hydrolase activity"/>
    <property type="evidence" value="ECO:0007669"/>
    <property type="project" value="UniProtKB-KW"/>
</dbReference>
<dbReference type="Gene3D" id="3.10.50.10">
    <property type="match status" value="1"/>
</dbReference>
<dbReference type="SUPFAM" id="SSF54556">
    <property type="entry name" value="Chitinase insertion domain"/>
    <property type="match status" value="1"/>
</dbReference>
<keyword evidence="2" id="KW-0146">Chitin degradation</keyword>
<name>A0ABW1KK20_9ACTN</name>
<dbReference type="InterPro" id="IPR036573">
    <property type="entry name" value="CBM_sf_5/12"/>
</dbReference>
<feature type="domain" description="GH18" evidence="7">
    <location>
        <begin position="471"/>
        <end position="943"/>
    </location>
</feature>
<dbReference type="RefSeq" id="WP_377431335.1">
    <property type="nucleotide sequence ID" value="NZ_JBHSPR010000055.1"/>
</dbReference>
<dbReference type="Pfam" id="PF00704">
    <property type="entry name" value="Glyco_hydro_18"/>
    <property type="match status" value="1"/>
</dbReference>
<dbReference type="InterPro" id="IPR011583">
    <property type="entry name" value="Chitinase_II/V-like_cat"/>
</dbReference>
<evidence type="ECO:0000256" key="4">
    <source>
        <dbReference type="ARBA" id="ARBA00023295"/>
    </source>
</evidence>
<organism evidence="8 9">
    <name type="scientific">Plantactinospora solaniradicis</name>
    <dbReference type="NCBI Taxonomy" id="1723736"/>
    <lineage>
        <taxon>Bacteria</taxon>
        <taxon>Bacillati</taxon>
        <taxon>Actinomycetota</taxon>
        <taxon>Actinomycetes</taxon>
        <taxon>Micromonosporales</taxon>
        <taxon>Micromonosporaceae</taxon>
        <taxon>Plantactinospora</taxon>
    </lineage>
</organism>
<evidence type="ECO:0000313" key="8">
    <source>
        <dbReference type="EMBL" id="MFC6022135.1"/>
    </source>
</evidence>
<dbReference type="Gene3D" id="3.20.20.80">
    <property type="entry name" value="Glycosidases"/>
    <property type="match status" value="1"/>
</dbReference>
<gene>
    <name evidence="8" type="ORF">ACFP2T_38980</name>
</gene>
<keyword evidence="1 5" id="KW-0378">Hydrolase</keyword>
<dbReference type="EMBL" id="JBHSPR010000055">
    <property type="protein sequence ID" value="MFC6022135.1"/>
    <property type="molecule type" value="Genomic_DNA"/>
</dbReference>
<dbReference type="SMART" id="SM00636">
    <property type="entry name" value="Glyco_18"/>
    <property type="match status" value="1"/>
</dbReference>
<keyword evidence="9" id="KW-1185">Reference proteome</keyword>
<dbReference type="Proteomes" id="UP001596203">
    <property type="component" value="Unassembled WGS sequence"/>
</dbReference>
<dbReference type="PANTHER" id="PTHR11177:SF308">
    <property type="entry name" value="CHITINASE A"/>
    <property type="match status" value="1"/>
</dbReference>
<evidence type="ECO:0000259" key="7">
    <source>
        <dbReference type="PROSITE" id="PS51910"/>
    </source>
</evidence>
<keyword evidence="3" id="KW-0119">Carbohydrate metabolism</keyword>
<dbReference type="Pfam" id="PF06483">
    <property type="entry name" value="ChiC"/>
    <property type="match status" value="1"/>
</dbReference>
<protein>
    <submittedName>
        <fullName evidence="8">Glycosyl hydrolase family 18 protein</fullName>
    </submittedName>
</protein>
<dbReference type="InterPro" id="IPR029070">
    <property type="entry name" value="Chitinase_insertion_sf"/>
</dbReference>
<dbReference type="SMART" id="SM00495">
    <property type="entry name" value="ChtBD3"/>
    <property type="match status" value="1"/>
</dbReference>
<dbReference type="InterPro" id="IPR003610">
    <property type="entry name" value="CBM5/12"/>
</dbReference>
<dbReference type="PROSITE" id="PS01095">
    <property type="entry name" value="GH18_1"/>
    <property type="match status" value="1"/>
</dbReference>
<evidence type="ECO:0000256" key="2">
    <source>
        <dbReference type="ARBA" id="ARBA00023024"/>
    </source>
</evidence>